<comment type="caution">
    <text evidence="6">The sequence shown here is derived from an EMBL/GenBank/DDBJ whole genome shotgun (WGS) entry which is preliminary data.</text>
</comment>
<evidence type="ECO:0000256" key="1">
    <source>
        <dbReference type="ARBA" id="ARBA00004229"/>
    </source>
</evidence>
<evidence type="ECO:0000256" key="3">
    <source>
        <dbReference type="ARBA" id="ARBA00022640"/>
    </source>
</evidence>
<dbReference type="OrthoDB" id="695233at2759"/>
<accession>A0A5N6LWE0</accession>
<evidence type="ECO:0000256" key="4">
    <source>
        <dbReference type="ARBA" id="ARBA00022946"/>
    </source>
</evidence>
<dbReference type="AlphaFoldDB" id="A0A5N6LWE0"/>
<evidence type="ECO:0000256" key="2">
    <source>
        <dbReference type="ARBA" id="ARBA00022528"/>
    </source>
</evidence>
<reference evidence="6 7" key="1">
    <citation type="submission" date="2019-05" db="EMBL/GenBank/DDBJ databases">
        <title>Mikania micrantha, genome provides insights into the molecular mechanism of rapid growth.</title>
        <authorList>
            <person name="Liu B."/>
        </authorList>
    </citation>
    <scope>NUCLEOTIDE SEQUENCE [LARGE SCALE GENOMIC DNA]</scope>
    <source>
        <strain evidence="6">NLD-2019</strain>
        <tissue evidence="6">Leaf</tissue>
    </source>
</reference>
<protein>
    <submittedName>
        <fullName evidence="6">Uncharacterized protein</fullName>
    </submittedName>
</protein>
<dbReference type="GO" id="GO:0009507">
    <property type="term" value="C:chloroplast"/>
    <property type="evidence" value="ECO:0007669"/>
    <property type="project" value="UniProtKB-SubCell"/>
</dbReference>
<dbReference type="InterPro" id="IPR044673">
    <property type="entry name" value="DCL-like"/>
</dbReference>
<organism evidence="6 7">
    <name type="scientific">Mikania micrantha</name>
    <name type="common">bitter vine</name>
    <dbReference type="NCBI Taxonomy" id="192012"/>
    <lineage>
        <taxon>Eukaryota</taxon>
        <taxon>Viridiplantae</taxon>
        <taxon>Streptophyta</taxon>
        <taxon>Embryophyta</taxon>
        <taxon>Tracheophyta</taxon>
        <taxon>Spermatophyta</taxon>
        <taxon>Magnoliopsida</taxon>
        <taxon>eudicotyledons</taxon>
        <taxon>Gunneridae</taxon>
        <taxon>Pentapetalae</taxon>
        <taxon>asterids</taxon>
        <taxon>campanulids</taxon>
        <taxon>Asterales</taxon>
        <taxon>Asteraceae</taxon>
        <taxon>Asteroideae</taxon>
        <taxon>Heliantheae alliance</taxon>
        <taxon>Eupatorieae</taxon>
        <taxon>Mikania</taxon>
    </lineage>
</organism>
<dbReference type="PANTHER" id="PTHR33415">
    <property type="entry name" value="PROTEIN EMBRYO DEFECTIVE 514"/>
    <property type="match status" value="1"/>
</dbReference>
<dbReference type="Gene3D" id="3.10.450.40">
    <property type="match status" value="1"/>
</dbReference>
<keyword evidence="4" id="KW-0809">Transit peptide</keyword>
<dbReference type="Proteomes" id="UP000326396">
    <property type="component" value="Linkage Group LG8"/>
</dbReference>
<keyword evidence="7" id="KW-1185">Reference proteome</keyword>
<keyword evidence="3" id="KW-0934">Plastid</keyword>
<dbReference type="GO" id="GO:1901259">
    <property type="term" value="P:chloroplast rRNA processing"/>
    <property type="evidence" value="ECO:0007669"/>
    <property type="project" value="UniProtKB-ARBA"/>
</dbReference>
<dbReference type="EMBL" id="SZYD01000018">
    <property type="protein sequence ID" value="KAD2805847.1"/>
    <property type="molecule type" value="Genomic_DNA"/>
</dbReference>
<dbReference type="FunFam" id="3.10.450.40:FF:000008">
    <property type="entry name" value="Protein DCL, chloroplastic"/>
    <property type="match status" value="1"/>
</dbReference>
<dbReference type="PANTHER" id="PTHR33415:SF4">
    <property type="entry name" value="DCL PROTEIN (DUF3223)"/>
    <property type="match status" value="1"/>
</dbReference>
<feature type="compositionally biased region" description="Basic and acidic residues" evidence="5">
    <location>
        <begin position="365"/>
        <end position="376"/>
    </location>
</feature>
<dbReference type="GO" id="GO:0009658">
    <property type="term" value="P:chloroplast organization"/>
    <property type="evidence" value="ECO:0007669"/>
    <property type="project" value="TreeGrafter"/>
</dbReference>
<evidence type="ECO:0000313" key="7">
    <source>
        <dbReference type="Proteomes" id="UP000326396"/>
    </source>
</evidence>
<keyword evidence="2" id="KW-0150">Chloroplast</keyword>
<evidence type="ECO:0000256" key="5">
    <source>
        <dbReference type="SAM" id="MobiDB-lite"/>
    </source>
</evidence>
<proteinExistence type="predicted"/>
<dbReference type="Pfam" id="PF11523">
    <property type="entry name" value="DUF3223"/>
    <property type="match status" value="1"/>
</dbReference>
<comment type="subcellular location">
    <subcellularLocation>
        <location evidence="1">Plastid</location>
        <location evidence="1">Chloroplast</location>
    </subcellularLocation>
</comment>
<gene>
    <name evidence="6" type="ORF">E3N88_39224</name>
</gene>
<evidence type="ECO:0000313" key="6">
    <source>
        <dbReference type="EMBL" id="KAD2805847.1"/>
    </source>
</evidence>
<feature type="region of interest" description="Disordered" evidence="5">
    <location>
        <begin position="333"/>
        <end position="376"/>
    </location>
</feature>
<name>A0A5N6LWE0_9ASTR</name>
<sequence>MVGAPVSSATASDARYAPPAATYATPGAALSTVQSYNPSAPPAVPPYSAMPQPTVVPYPAMPQPAATPYPMVPPPGPAAAPYPAVPPPGPAATPYPAVPPQGPAAPYCAPAANYTNTQSIYPTPPPGLPSYPPNSNPMASLLPSYPPNPAYPPIGSSPFPGLNTYPPAPTVSYPPSTATYPPQTTYPQQPTYPPQTTYPPSAAAYPPGYPPQQAPGAAGVYPPPPSIGVLVKRHCKRSSSPIVAAMFLVPVQLYRGASHTRVPPPGFNISLIACQSWPWPTCLANKLKLDAPPVPTMTAPPLLAKAIPHLHNHLRLHATLPAAVCLLVRRPSYTTTSGESPRPIRKPPSTSTTTYDYKPSAKRNPPKDPRWGDDPDYRKWKDKEAEILLDIDPITLLIKDILHSDRYMDGQQLTSTDEKMVVDKLLAYHPHSEDKIGCGVNSIMVDRHPQFRNSRCLFVVRTDGVWIDFSYQKCIRSYIRHKYPSHAEKFIKEHYKRSSS</sequence>